<reference evidence="5 6" key="1">
    <citation type="journal article" date="2011" name="Genome Biol. Evol.">
        <title>Integration of the genetic map and genome assembly of fugu facilitates insights into distinct features of genome evolution in teleosts and mammals.</title>
        <authorList>
            <person name="Kai W."/>
            <person name="Kikuchi K."/>
            <person name="Tohari S."/>
            <person name="Chew A.K."/>
            <person name="Tay A."/>
            <person name="Fujiwara A."/>
            <person name="Hosoya S."/>
            <person name="Suetake H."/>
            <person name="Naruse K."/>
            <person name="Brenner S."/>
            <person name="Suzuki Y."/>
            <person name="Venkatesh B."/>
        </authorList>
    </citation>
    <scope>NUCLEOTIDE SEQUENCE [LARGE SCALE GENOMIC DNA]</scope>
</reference>
<feature type="compositionally biased region" description="Pro residues" evidence="2">
    <location>
        <begin position="1"/>
        <end position="11"/>
    </location>
</feature>
<dbReference type="GO" id="GO:0000159">
    <property type="term" value="C:protein phosphatase type 2A complex"/>
    <property type="evidence" value="ECO:0007669"/>
    <property type="project" value="TreeGrafter"/>
</dbReference>
<dbReference type="Proteomes" id="UP000005226">
    <property type="component" value="Chromosome 2"/>
</dbReference>
<evidence type="ECO:0000256" key="1">
    <source>
        <dbReference type="ARBA" id="ARBA00022723"/>
    </source>
</evidence>
<evidence type="ECO:0000259" key="4">
    <source>
        <dbReference type="Pfam" id="PF21161"/>
    </source>
</evidence>
<dbReference type="Gene3D" id="1.10.238.10">
    <property type="entry name" value="EF-hand"/>
    <property type="match status" value="1"/>
</dbReference>
<accession>A0A674PBT1</accession>
<dbReference type="FunFam" id="1.10.238.230:FF:000001">
    <property type="entry name" value="Serine/threonine-protein phosphatase 2A regulatory subunit B'' subunit beta"/>
    <property type="match status" value="1"/>
</dbReference>
<reference evidence="5" key="2">
    <citation type="submission" date="2025-08" db="UniProtKB">
        <authorList>
            <consortium name="Ensembl"/>
        </authorList>
    </citation>
    <scope>IDENTIFICATION</scope>
</reference>
<proteinExistence type="predicted"/>
<keyword evidence="1" id="KW-0479">Metal-binding</keyword>
<dbReference type="InterPro" id="IPR048855">
    <property type="entry name" value="P2R3A_B_D_EF-hand"/>
</dbReference>
<evidence type="ECO:0000256" key="2">
    <source>
        <dbReference type="SAM" id="MobiDB-lite"/>
    </source>
</evidence>
<feature type="domain" description="PP2A regulatory subunit B'' EF-hand" evidence="3">
    <location>
        <begin position="120"/>
        <end position="207"/>
    </location>
</feature>
<dbReference type="GeneTree" id="ENSGT00940000154659"/>
<dbReference type="Pfam" id="PF21161">
    <property type="entry name" value="P2R3B_EF-hand"/>
    <property type="match status" value="1"/>
</dbReference>
<dbReference type="InterPro" id="IPR011992">
    <property type="entry name" value="EF-hand-dom_pair"/>
</dbReference>
<dbReference type="PANTHER" id="PTHR14095:SF3">
    <property type="entry name" value="SERINE_THREONINE-PROTEIN PHOSPHATASE 2A REGULATORY SUBUNIT B'' SUBUNIT ALPHA"/>
    <property type="match status" value="1"/>
</dbReference>
<dbReference type="Pfam" id="PF17958">
    <property type="entry name" value="EF-hand_13"/>
    <property type="match status" value="1"/>
</dbReference>
<dbReference type="SUPFAM" id="SSF47473">
    <property type="entry name" value="EF-hand"/>
    <property type="match status" value="2"/>
</dbReference>
<dbReference type="Gene3D" id="1.10.238.230">
    <property type="match status" value="1"/>
</dbReference>
<feature type="region of interest" description="Disordered" evidence="2">
    <location>
        <begin position="1"/>
        <end position="37"/>
    </location>
</feature>
<dbReference type="AlphaFoldDB" id="A0A674PBT1"/>
<evidence type="ECO:0000313" key="5">
    <source>
        <dbReference type="Ensembl" id="ENSTRUP00000083147.1"/>
    </source>
</evidence>
<keyword evidence="6" id="KW-1185">Reference proteome</keyword>
<organism evidence="5 6">
    <name type="scientific">Takifugu rubripes</name>
    <name type="common">Japanese pufferfish</name>
    <name type="synonym">Fugu rubripes</name>
    <dbReference type="NCBI Taxonomy" id="31033"/>
    <lineage>
        <taxon>Eukaryota</taxon>
        <taxon>Metazoa</taxon>
        <taxon>Chordata</taxon>
        <taxon>Craniata</taxon>
        <taxon>Vertebrata</taxon>
        <taxon>Euteleostomi</taxon>
        <taxon>Actinopterygii</taxon>
        <taxon>Neopterygii</taxon>
        <taxon>Teleostei</taxon>
        <taxon>Neoteleostei</taxon>
        <taxon>Acanthomorphata</taxon>
        <taxon>Eupercaria</taxon>
        <taxon>Tetraodontiformes</taxon>
        <taxon>Tetradontoidea</taxon>
        <taxon>Tetraodontidae</taxon>
        <taxon>Takifugu</taxon>
    </lineage>
</organism>
<evidence type="ECO:0000259" key="3">
    <source>
        <dbReference type="Pfam" id="PF17958"/>
    </source>
</evidence>
<feature type="compositionally biased region" description="Pro residues" evidence="2">
    <location>
        <begin position="20"/>
        <end position="31"/>
    </location>
</feature>
<feature type="domain" description="Serine/threonine-protein phosphatase 2A regulatory subunit B'' subunit alpha/beta/delta EF-hand" evidence="4">
    <location>
        <begin position="78"/>
        <end position="114"/>
    </location>
</feature>
<name>A0A674PBT1_TAKRU</name>
<dbReference type="GO" id="GO:0046872">
    <property type="term" value="F:metal ion binding"/>
    <property type="evidence" value="ECO:0007669"/>
    <property type="project" value="UniProtKB-KW"/>
</dbReference>
<dbReference type="PANTHER" id="PTHR14095">
    <property type="entry name" value="PHOSPHATASE 2A REGULATORY SUBUNIT-RELATED"/>
    <property type="match status" value="1"/>
</dbReference>
<dbReference type="InterPro" id="IPR041534">
    <property type="entry name" value="EF-hand_13"/>
</dbReference>
<dbReference type="GO" id="GO:0019888">
    <property type="term" value="F:protein phosphatase regulator activity"/>
    <property type="evidence" value="ECO:0007669"/>
    <property type="project" value="TreeGrafter"/>
</dbReference>
<sequence length="401" mass="45118">EKKPGTPPPSPCAGHSLARPPRPLPSPPPAPVHSHPSSACHHIPRFYYPRGLPATGPVANHDAAIAAIETGVACVFLQACGCPVYWKAPMFYSAGGERTGFVSVHSFVATWRKLLHSCHDDSSRFIYLLAKPGCSYLEQEDLIPLLQDIVDTHPGLTFLKDAPEFIPGYITHGKSDIYVVNRSWTGRITMMELRRSNFLQTWALLEEGGTSTRSPNYFSTSTSYVIYCKFWELDTDHDLYIDPKTSSSNRIIERLFSGALQREGRMSYAEFVDGCWSTSSTGSAAWKQTDGERLLNPFVRGWRGMGIEPLPFQDRLCQMLDLVQTREPRFSGQRRTPQSPFQLACRMAHIFFDTFFTTWKNYLEPRAARPISIKTGINMPSEEYEIFGVAEETANEQLHEG</sequence>
<protein>
    <submittedName>
        <fullName evidence="5">Uncharacterized protein</fullName>
    </submittedName>
</protein>
<evidence type="ECO:0000313" key="6">
    <source>
        <dbReference type="Proteomes" id="UP000005226"/>
    </source>
</evidence>
<reference evidence="5" key="3">
    <citation type="submission" date="2025-09" db="UniProtKB">
        <authorList>
            <consortium name="Ensembl"/>
        </authorList>
    </citation>
    <scope>IDENTIFICATION</scope>
</reference>
<dbReference type="Ensembl" id="ENSTRUT00000084828.1">
    <property type="protein sequence ID" value="ENSTRUP00000083147.1"/>
    <property type="gene ID" value="ENSTRUG00000023080.2"/>
</dbReference>
<dbReference type="Gene3D" id="1.10.238.220">
    <property type="match status" value="1"/>
</dbReference>